<dbReference type="SUPFAM" id="SSF69304">
    <property type="entry name" value="Tricorn protease N-terminal domain"/>
    <property type="match status" value="1"/>
</dbReference>
<comment type="caution">
    <text evidence="1">The sequence shown here is derived from an EMBL/GenBank/DDBJ whole genome shotgun (WGS) entry which is preliminary data.</text>
</comment>
<dbReference type="EMBL" id="DWUX01000104">
    <property type="protein sequence ID" value="HJD39466.1"/>
    <property type="molecule type" value="Genomic_DNA"/>
</dbReference>
<accession>A0A9D2U387</accession>
<proteinExistence type="predicted"/>
<evidence type="ECO:0000313" key="1">
    <source>
        <dbReference type="EMBL" id="HJD39466.1"/>
    </source>
</evidence>
<sequence>MKRGKYLISGIVALSMLGGCSPAGLSEAQQEKLRDGQYSEVVKGTTVRSTYSVENSGIFYIGRNNTLLMYYDYDADENYVLCSSPNCRHKDSSCPAHVEDNYSTYSFAYYGGKVYYLRKVEYESEHIQLISMDADGQNQETVAELDAGDYSYDTWTVSSILPVYFSHNKALLQISYKKIISEDEEGNTVTAWGDQLVMIDLSDGEIRELTEVLLYGDEVERLQFVLVTEEFAVYEDMRYEEPVMSENEYIQTYGEEAFKTDYYDYYEEHMNNTQATGVYRAVNLETGEIKEIWSDVMYPSYGEESSYPVMMGPYFIYADKEKIYYLPPEVCYGPEPGQLEMYSIDMDTGKEEQIAPFTEPVNNWLYIDQNSNGRNIYREGEIIFCDYSHEKGTHQMYKYFLATGEMESIREESNDYYVWGMTDERVILSDTDNLHLSWMTKEDYEKGDYGAGKKISFDW</sequence>
<reference evidence="1" key="1">
    <citation type="journal article" date="2021" name="PeerJ">
        <title>Extensive microbial diversity within the chicken gut microbiome revealed by metagenomics and culture.</title>
        <authorList>
            <person name="Gilroy R."/>
            <person name="Ravi A."/>
            <person name="Getino M."/>
            <person name="Pursley I."/>
            <person name="Horton D.L."/>
            <person name="Alikhan N.F."/>
            <person name="Baker D."/>
            <person name="Gharbi K."/>
            <person name="Hall N."/>
            <person name="Watson M."/>
            <person name="Adriaenssens E.M."/>
            <person name="Foster-Nyarko E."/>
            <person name="Jarju S."/>
            <person name="Secka A."/>
            <person name="Antonio M."/>
            <person name="Oren A."/>
            <person name="Chaudhuri R.R."/>
            <person name="La Ragione R."/>
            <person name="Hildebrand F."/>
            <person name="Pallen M.J."/>
        </authorList>
    </citation>
    <scope>NUCLEOTIDE SEQUENCE</scope>
    <source>
        <strain evidence="1">ChiW19-6364</strain>
    </source>
</reference>
<evidence type="ECO:0008006" key="3">
    <source>
        <dbReference type="Google" id="ProtNLM"/>
    </source>
</evidence>
<organism evidence="1 2">
    <name type="scientific">Candidatus Blautia stercoripullorum</name>
    <dbReference type="NCBI Taxonomy" id="2838502"/>
    <lineage>
        <taxon>Bacteria</taxon>
        <taxon>Bacillati</taxon>
        <taxon>Bacillota</taxon>
        <taxon>Clostridia</taxon>
        <taxon>Lachnospirales</taxon>
        <taxon>Lachnospiraceae</taxon>
        <taxon>Blautia</taxon>
    </lineage>
</organism>
<name>A0A9D2U387_9FIRM</name>
<evidence type="ECO:0000313" key="2">
    <source>
        <dbReference type="Proteomes" id="UP000823850"/>
    </source>
</evidence>
<dbReference type="PROSITE" id="PS51257">
    <property type="entry name" value="PROKAR_LIPOPROTEIN"/>
    <property type="match status" value="1"/>
</dbReference>
<reference evidence="1" key="2">
    <citation type="submission" date="2021-04" db="EMBL/GenBank/DDBJ databases">
        <authorList>
            <person name="Gilroy R."/>
        </authorList>
    </citation>
    <scope>NUCLEOTIDE SEQUENCE</scope>
    <source>
        <strain evidence="1">ChiW19-6364</strain>
    </source>
</reference>
<dbReference type="Proteomes" id="UP000823850">
    <property type="component" value="Unassembled WGS sequence"/>
</dbReference>
<protein>
    <recommendedName>
        <fullName evidence="3">DUF5050 domain-containing protein</fullName>
    </recommendedName>
</protein>
<dbReference type="AlphaFoldDB" id="A0A9D2U387"/>
<gene>
    <name evidence="1" type="ORF">H9913_05510</name>
</gene>